<gene>
    <name evidence="1" type="ORF">GRFL_0885</name>
</gene>
<evidence type="ECO:0000313" key="2">
    <source>
        <dbReference type="Proteomes" id="UP000186230"/>
    </source>
</evidence>
<name>A0A1L7I1X1_9FLAO</name>
<dbReference type="EMBL" id="CP016359">
    <property type="protein sequence ID" value="APU67609.1"/>
    <property type="molecule type" value="Genomic_DNA"/>
</dbReference>
<dbReference type="Proteomes" id="UP000186230">
    <property type="component" value="Chromosome"/>
</dbReference>
<organism evidence="1 2">
    <name type="scientific">Christiangramia flava JLT2011</name>
    <dbReference type="NCBI Taxonomy" id="1229726"/>
    <lineage>
        <taxon>Bacteria</taxon>
        <taxon>Pseudomonadati</taxon>
        <taxon>Bacteroidota</taxon>
        <taxon>Flavobacteriia</taxon>
        <taxon>Flavobacteriales</taxon>
        <taxon>Flavobacteriaceae</taxon>
        <taxon>Christiangramia</taxon>
    </lineage>
</organism>
<keyword evidence="1" id="KW-0808">Transferase</keyword>
<proteinExistence type="predicted"/>
<evidence type="ECO:0000313" key="1">
    <source>
        <dbReference type="EMBL" id="APU67609.1"/>
    </source>
</evidence>
<sequence>MSSENKWSKLNYDFHIDILNSNLTINYNELVIYCGYAANLYLKMISAV</sequence>
<reference evidence="1 2" key="1">
    <citation type="submission" date="2016-07" db="EMBL/GenBank/DDBJ databases">
        <title>Multi-omics approach to identify versatile polysaccharide utilization systems of a marine flavobacterium Gramella flava.</title>
        <authorList>
            <person name="Tang K."/>
        </authorList>
    </citation>
    <scope>NUCLEOTIDE SEQUENCE [LARGE SCALE GENOMIC DNA]</scope>
    <source>
        <strain evidence="1 2">JLT2011</strain>
    </source>
</reference>
<keyword evidence="2" id="KW-1185">Reference proteome</keyword>
<dbReference type="GO" id="GO:0008483">
    <property type="term" value="F:transaminase activity"/>
    <property type="evidence" value="ECO:0007669"/>
    <property type="project" value="UniProtKB-KW"/>
</dbReference>
<dbReference type="KEGG" id="gfl:GRFL_0885"/>
<accession>A0A1L7I1X1</accession>
<protein>
    <submittedName>
        <fullName evidence="1">Putative aminotransferase</fullName>
    </submittedName>
</protein>
<dbReference type="AlphaFoldDB" id="A0A1L7I1X1"/>
<keyword evidence="1" id="KW-0032">Aminotransferase</keyword>